<reference evidence="2" key="1">
    <citation type="journal article" date="2019" name="Int. J. Syst. Evol. Microbiol.">
        <title>The Global Catalogue of Microorganisms (GCM) 10K type strain sequencing project: providing services to taxonomists for standard genome sequencing and annotation.</title>
        <authorList>
            <consortium name="The Broad Institute Genomics Platform"/>
            <consortium name="The Broad Institute Genome Sequencing Center for Infectious Disease"/>
            <person name="Wu L."/>
            <person name="Ma J."/>
        </authorList>
    </citation>
    <scope>NUCLEOTIDE SEQUENCE [LARGE SCALE GENOMIC DNA]</scope>
    <source>
        <strain evidence="2">JCM 17986</strain>
    </source>
</reference>
<dbReference type="EMBL" id="BAABHS010000005">
    <property type="protein sequence ID" value="GAA4955872.1"/>
    <property type="molecule type" value="Genomic_DNA"/>
</dbReference>
<gene>
    <name evidence="1" type="ORF">GCM10023205_17320</name>
</gene>
<protein>
    <submittedName>
        <fullName evidence="1">Uncharacterized protein</fullName>
    </submittedName>
</protein>
<evidence type="ECO:0000313" key="2">
    <source>
        <dbReference type="Proteomes" id="UP001500466"/>
    </source>
</evidence>
<dbReference type="Proteomes" id="UP001500466">
    <property type="component" value="Unassembled WGS sequence"/>
</dbReference>
<name>A0ABP9GXQ1_9ACTN</name>
<proteinExistence type="predicted"/>
<comment type="caution">
    <text evidence="1">The sequence shown here is derived from an EMBL/GenBank/DDBJ whole genome shotgun (WGS) entry which is preliminary data.</text>
</comment>
<keyword evidence="2" id="KW-1185">Reference proteome</keyword>
<sequence length="45" mass="4866">MVVVLPASMCAMIPMFRVRARLRVVMAMTVKPSLMGGAGVMDKRG</sequence>
<accession>A0ABP9GXQ1</accession>
<organism evidence="1 2">
    <name type="scientific">Yinghuangia aomiensis</name>
    <dbReference type="NCBI Taxonomy" id="676205"/>
    <lineage>
        <taxon>Bacteria</taxon>
        <taxon>Bacillati</taxon>
        <taxon>Actinomycetota</taxon>
        <taxon>Actinomycetes</taxon>
        <taxon>Kitasatosporales</taxon>
        <taxon>Streptomycetaceae</taxon>
        <taxon>Yinghuangia</taxon>
    </lineage>
</organism>
<evidence type="ECO:0000313" key="1">
    <source>
        <dbReference type="EMBL" id="GAA4955872.1"/>
    </source>
</evidence>